<dbReference type="Gene3D" id="4.10.240.10">
    <property type="entry name" value="Zn(2)-C6 fungal-type DNA-binding domain"/>
    <property type="match status" value="1"/>
</dbReference>
<gene>
    <name evidence="8" type="primary">KNAG0C05620</name>
    <name evidence="8" type="ordered locus">KNAG_0C05620</name>
</gene>
<dbReference type="KEGG" id="kng:KNAG_0C05620"/>
<dbReference type="PROSITE" id="PS50048">
    <property type="entry name" value="ZN2_CY6_FUNGAL_2"/>
    <property type="match status" value="1"/>
</dbReference>
<dbReference type="InterPro" id="IPR001138">
    <property type="entry name" value="Zn2Cys6_DnaBD"/>
</dbReference>
<evidence type="ECO:0000256" key="6">
    <source>
        <dbReference type="ARBA" id="ARBA00023242"/>
    </source>
</evidence>
<keyword evidence="1" id="KW-0479">Metal-binding</keyword>
<name>J7R487_HUIN7</name>
<organism evidence="8 9">
    <name type="scientific">Huiozyma naganishii (strain ATCC MYA-139 / BCRC 22969 / CBS 8797 / KCTC 17520 / NBRC 10181 / NCYC 3082 / Yp74L-3)</name>
    <name type="common">Yeast</name>
    <name type="synonym">Kazachstania naganishii</name>
    <dbReference type="NCBI Taxonomy" id="1071383"/>
    <lineage>
        <taxon>Eukaryota</taxon>
        <taxon>Fungi</taxon>
        <taxon>Dikarya</taxon>
        <taxon>Ascomycota</taxon>
        <taxon>Saccharomycotina</taxon>
        <taxon>Saccharomycetes</taxon>
        <taxon>Saccharomycetales</taxon>
        <taxon>Saccharomycetaceae</taxon>
        <taxon>Huiozyma</taxon>
    </lineage>
</organism>
<keyword evidence="2" id="KW-0862">Zinc</keyword>
<proteinExistence type="predicted"/>
<accession>J7R487</accession>
<dbReference type="AlphaFoldDB" id="J7R487"/>
<feature type="domain" description="Zn(2)-C6 fungal-type" evidence="7">
    <location>
        <begin position="4"/>
        <end position="36"/>
    </location>
</feature>
<evidence type="ECO:0000259" key="7">
    <source>
        <dbReference type="PROSITE" id="PS50048"/>
    </source>
</evidence>
<dbReference type="CDD" id="cd00067">
    <property type="entry name" value="GAL4"/>
    <property type="match status" value="1"/>
</dbReference>
<dbReference type="EMBL" id="HE978316">
    <property type="protein sequence ID" value="CCK69660.1"/>
    <property type="molecule type" value="Genomic_DNA"/>
</dbReference>
<dbReference type="InterPro" id="IPR036864">
    <property type="entry name" value="Zn2-C6_fun-type_DNA-bd_sf"/>
</dbReference>
<evidence type="ECO:0000313" key="9">
    <source>
        <dbReference type="Proteomes" id="UP000006310"/>
    </source>
</evidence>
<evidence type="ECO:0000313" key="8">
    <source>
        <dbReference type="EMBL" id="CCK69660.1"/>
    </source>
</evidence>
<protein>
    <recommendedName>
        <fullName evidence="7">Zn(2)-C6 fungal-type domain-containing protein</fullName>
    </recommendedName>
</protein>
<dbReference type="RefSeq" id="XP_022463906.1">
    <property type="nucleotide sequence ID" value="XM_022607295.1"/>
</dbReference>
<keyword evidence="4" id="KW-0238">DNA-binding</keyword>
<dbReference type="PANTHER" id="PTHR31668">
    <property type="entry name" value="GLUCOSE TRANSPORT TRANSCRIPTION REGULATOR RGT1-RELATED-RELATED"/>
    <property type="match status" value="1"/>
</dbReference>
<evidence type="ECO:0000256" key="1">
    <source>
        <dbReference type="ARBA" id="ARBA00022723"/>
    </source>
</evidence>
<keyword evidence="5" id="KW-0804">Transcription</keyword>
<keyword evidence="3" id="KW-0805">Transcription regulation</keyword>
<keyword evidence="9" id="KW-1185">Reference proteome</keyword>
<dbReference type="Proteomes" id="UP000006310">
    <property type="component" value="Chromosome 3"/>
</dbReference>
<sequence length="400" mass="44493">MNRACDICHRRRIKCQYKAELSRCDHCEKLGAVCTFRRVPQKRGPAKRRTVSLENDELDPVDLYYRHIDGALPVVPMREGDFRHILQGSPPDVQRLFAEVVHDLLYGEGQLREVSRCGVVKSLKLVQLELTSGDKFVLLACLLLLCLPLQDILPLCTALGLYYEWCTPQGNTLLELHWTNIVIFDLALHETMGTPRVVTSVHEPLDQATQLQGDILRVFHLGVVPGSIAAVGGEPTLYKLYTTLRYDSSATLSSQLQTTPVNYGELIPTLLKVTHGVLKILSSVVQEQYTGDPRVGTGKRFIFAPDSILRGVDRIWTVVESIPTYVSAALSTDKTSSQEHRPLLSQCMNETVQITLLRRRSLLLGRRAHPMPTTTTSTASSPLQTWAARLAAAGTTTTPC</sequence>
<dbReference type="HOGENOM" id="CLU_688995_0_0_1"/>
<evidence type="ECO:0000256" key="2">
    <source>
        <dbReference type="ARBA" id="ARBA00022833"/>
    </source>
</evidence>
<dbReference type="GO" id="GO:0008270">
    <property type="term" value="F:zinc ion binding"/>
    <property type="evidence" value="ECO:0007669"/>
    <property type="project" value="InterPro"/>
</dbReference>
<dbReference type="GeneID" id="34525340"/>
<evidence type="ECO:0000256" key="5">
    <source>
        <dbReference type="ARBA" id="ARBA00023163"/>
    </source>
</evidence>
<dbReference type="SMART" id="SM00066">
    <property type="entry name" value="GAL4"/>
    <property type="match status" value="1"/>
</dbReference>
<dbReference type="GO" id="GO:0000981">
    <property type="term" value="F:DNA-binding transcription factor activity, RNA polymerase II-specific"/>
    <property type="evidence" value="ECO:0007669"/>
    <property type="project" value="InterPro"/>
</dbReference>
<dbReference type="PROSITE" id="PS00463">
    <property type="entry name" value="ZN2_CY6_FUNGAL_1"/>
    <property type="match status" value="1"/>
</dbReference>
<keyword evidence="6" id="KW-0539">Nucleus</keyword>
<evidence type="ECO:0000256" key="3">
    <source>
        <dbReference type="ARBA" id="ARBA00023015"/>
    </source>
</evidence>
<dbReference type="InterPro" id="IPR050797">
    <property type="entry name" value="Carb_Metab_Trans_Reg"/>
</dbReference>
<dbReference type="GO" id="GO:0003677">
    <property type="term" value="F:DNA binding"/>
    <property type="evidence" value="ECO:0007669"/>
    <property type="project" value="UniProtKB-KW"/>
</dbReference>
<evidence type="ECO:0000256" key="4">
    <source>
        <dbReference type="ARBA" id="ARBA00023125"/>
    </source>
</evidence>
<reference evidence="9" key="2">
    <citation type="submission" date="2012-08" db="EMBL/GenBank/DDBJ databases">
        <title>Genome sequence of Kazachstania naganishii.</title>
        <authorList>
            <person name="Gordon J.L."/>
            <person name="Armisen D."/>
            <person name="Proux-Wera E."/>
            <person name="OhEigeartaigh S.S."/>
            <person name="Byrne K.P."/>
            <person name="Wolfe K.H."/>
        </authorList>
    </citation>
    <scope>NUCLEOTIDE SEQUENCE [LARGE SCALE GENOMIC DNA]</scope>
    <source>
        <strain evidence="9">ATCC MYA-139 / BCRC 22969 / CBS 8797 / CCRC 22969 / KCTC 17520 / NBRC 10181 / NCYC 3082</strain>
    </source>
</reference>
<dbReference type="Pfam" id="PF00172">
    <property type="entry name" value="Zn_clus"/>
    <property type="match status" value="1"/>
</dbReference>
<dbReference type="SUPFAM" id="SSF57701">
    <property type="entry name" value="Zn2/Cys6 DNA-binding domain"/>
    <property type="match status" value="1"/>
</dbReference>
<dbReference type="PANTHER" id="PTHR31668:SF26">
    <property type="entry name" value="GLUCOSE TRANSPORT TRANSCRIPTION REGULATOR RGT1-RELATED"/>
    <property type="match status" value="1"/>
</dbReference>
<dbReference type="OrthoDB" id="5426978at2759"/>
<reference evidence="8 9" key="1">
    <citation type="journal article" date="2011" name="Proc. Natl. Acad. Sci. U.S.A.">
        <title>Evolutionary erosion of yeast sex chromosomes by mating-type switching accidents.</title>
        <authorList>
            <person name="Gordon J.L."/>
            <person name="Armisen D."/>
            <person name="Proux-Wera E."/>
            <person name="Oheigeartaigh S.S."/>
            <person name="Byrne K.P."/>
            <person name="Wolfe K.H."/>
        </authorList>
    </citation>
    <scope>NUCLEOTIDE SEQUENCE [LARGE SCALE GENOMIC DNA]</scope>
    <source>
        <strain evidence="9">ATCC MYA-139 / BCRC 22969 / CBS 8797 / CCRC 22969 / KCTC 17520 / NBRC 10181 / NCYC 3082</strain>
    </source>
</reference>